<evidence type="ECO:0000313" key="2">
    <source>
        <dbReference type="Proteomes" id="UP000265520"/>
    </source>
</evidence>
<comment type="caution">
    <text evidence="1">The sequence shown here is derived from an EMBL/GenBank/DDBJ whole genome shotgun (WGS) entry which is preliminary data.</text>
</comment>
<accession>A0A392SPE4</accession>
<dbReference type="AlphaFoldDB" id="A0A392SPE4"/>
<reference evidence="1 2" key="1">
    <citation type="journal article" date="2018" name="Front. Plant Sci.">
        <title>Red Clover (Trifolium pratense) and Zigzag Clover (T. medium) - A Picture of Genomic Similarities and Differences.</title>
        <authorList>
            <person name="Dluhosova J."/>
            <person name="Istvanek J."/>
            <person name="Nedelnik J."/>
            <person name="Repkova J."/>
        </authorList>
    </citation>
    <scope>NUCLEOTIDE SEQUENCE [LARGE SCALE GENOMIC DNA]</scope>
    <source>
        <strain evidence="2">cv. 10/8</strain>
        <tissue evidence="1">Leaf</tissue>
    </source>
</reference>
<name>A0A392SPE4_9FABA</name>
<protein>
    <submittedName>
        <fullName evidence="1">Uncharacterized protein</fullName>
    </submittedName>
</protein>
<dbReference type="EMBL" id="LXQA010405802">
    <property type="protein sequence ID" value="MCI49736.1"/>
    <property type="molecule type" value="Genomic_DNA"/>
</dbReference>
<organism evidence="1 2">
    <name type="scientific">Trifolium medium</name>
    <dbReference type="NCBI Taxonomy" id="97028"/>
    <lineage>
        <taxon>Eukaryota</taxon>
        <taxon>Viridiplantae</taxon>
        <taxon>Streptophyta</taxon>
        <taxon>Embryophyta</taxon>
        <taxon>Tracheophyta</taxon>
        <taxon>Spermatophyta</taxon>
        <taxon>Magnoliopsida</taxon>
        <taxon>eudicotyledons</taxon>
        <taxon>Gunneridae</taxon>
        <taxon>Pentapetalae</taxon>
        <taxon>rosids</taxon>
        <taxon>fabids</taxon>
        <taxon>Fabales</taxon>
        <taxon>Fabaceae</taxon>
        <taxon>Papilionoideae</taxon>
        <taxon>50 kb inversion clade</taxon>
        <taxon>NPAAA clade</taxon>
        <taxon>Hologalegina</taxon>
        <taxon>IRL clade</taxon>
        <taxon>Trifolieae</taxon>
        <taxon>Trifolium</taxon>
    </lineage>
</organism>
<proteinExistence type="predicted"/>
<feature type="non-terminal residue" evidence="1">
    <location>
        <position position="1"/>
    </location>
</feature>
<evidence type="ECO:0000313" key="1">
    <source>
        <dbReference type="EMBL" id="MCI49736.1"/>
    </source>
</evidence>
<sequence length="82" mass="9059">TYNGFQHRRAQLNTQLAMGGSSRGEGVRQRALPPLFRGCLLLGSIRARKPLAQFNANTMKIKMLSQVPDEQSVASTHSFTQS</sequence>
<dbReference type="Proteomes" id="UP000265520">
    <property type="component" value="Unassembled WGS sequence"/>
</dbReference>
<keyword evidence="2" id="KW-1185">Reference proteome</keyword>